<feature type="domain" description="Rv3660c-like CheY-like N-terminal" evidence="1">
    <location>
        <begin position="20"/>
        <end position="126"/>
    </location>
</feature>
<dbReference type="InterPro" id="IPR022521">
    <property type="entry name" value="Rv3660c"/>
</dbReference>
<dbReference type="InterPro" id="IPR011006">
    <property type="entry name" value="CheY-like_superfamily"/>
</dbReference>
<sequence length="368" mass="37559">MTSTRSRLGPTHDVGVLAMLDDPLLRDELDRAAAAVGVRVVHTSDSAAANRKTWSAAAAVVLDAAASTRCGQQALPRRSHVVVVSGTEPDASTWAAAVAVGAQRVLVLPAQEHQLVGELADAAESVRDQRLRGGVVAVIGGRGGAGASVFAAALAQVAGDALLVDLDPWGGGIDLLLGCENAPGLRWPDLAVQGGRLDWSALREALPRHRGVSTLSSPRTSHELDPGPVEAVIDAGRRGGVTVVCDIARRLSDACETAVQSADLVVLVSPCDVRACAAAASIAPLLCTINPNVGLVARGPSPGGLRAGEVAMVAAVPLLASMRADPRIAERLEHGGLRLGRRSALAGAARRVLALLPSRPAQSESGAA</sequence>
<dbReference type="GO" id="GO:0016887">
    <property type="term" value="F:ATP hydrolysis activity"/>
    <property type="evidence" value="ECO:0007669"/>
    <property type="project" value="TreeGrafter"/>
</dbReference>
<dbReference type="GO" id="GO:0009898">
    <property type="term" value="C:cytoplasmic side of plasma membrane"/>
    <property type="evidence" value="ECO:0007669"/>
    <property type="project" value="TreeGrafter"/>
</dbReference>
<dbReference type="GO" id="GO:0005829">
    <property type="term" value="C:cytosol"/>
    <property type="evidence" value="ECO:0007669"/>
    <property type="project" value="TreeGrafter"/>
</dbReference>
<proteinExistence type="predicted"/>
<dbReference type="EMBL" id="AP022314">
    <property type="protein sequence ID" value="BBU20632.1"/>
    <property type="molecule type" value="Genomic_DNA"/>
</dbReference>
<dbReference type="PANTHER" id="PTHR43384:SF11">
    <property type="entry name" value="SEPTUM SITE DETERMINING PROTEIN"/>
    <property type="match status" value="1"/>
</dbReference>
<dbReference type="Proteomes" id="UP000464624">
    <property type="component" value="Chromosome"/>
</dbReference>
<name>A0AAD1LZB3_MYCXE</name>
<dbReference type="Gene3D" id="3.40.50.300">
    <property type="entry name" value="P-loop containing nucleotide triphosphate hydrolases"/>
    <property type="match status" value="1"/>
</dbReference>
<dbReference type="SUPFAM" id="SSF52172">
    <property type="entry name" value="CheY-like"/>
    <property type="match status" value="1"/>
</dbReference>
<dbReference type="GO" id="GO:0005524">
    <property type="term" value="F:ATP binding"/>
    <property type="evidence" value="ECO:0007669"/>
    <property type="project" value="TreeGrafter"/>
</dbReference>
<dbReference type="PANTHER" id="PTHR43384">
    <property type="entry name" value="SEPTUM SITE-DETERMINING PROTEIN MIND HOMOLOG, CHLOROPLASTIC-RELATED"/>
    <property type="match status" value="1"/>
</dbReference>
<dbReference type="GO" id="GO:0051782">
    <property type="term" value="P:negative regulation of cell division"/>
    <property type="evidence" value="ECO:0007669"/>
    <property type="project" value="TreeGrafter"/>
</dbReference>
<dbReference type="InterPro" id="IPR050625">
    <property type="entry name" value="ParA/MinD_ATPase"/>
</dbReference>
<dbReference type="InterPro" id="IPR059050">
    <property type="entry name" value="Rv3660c_N"/>
</dbReference>
<gene>
    <name evidence="2" type="ORF">MYXE_04210</name>
</gene>
<dbReference type="KEGG" id="mxe:MYXE_04210"/>
<dbReference type="SUPFAM" id="SSF52540">
    <property type="entry name" value="P-loop containing nucleoside triphosphate hydrolases"/>
    <property type="match status" value="1"/>
</dbReference>
<dbReference type="AlphaFoldDB" id="A0AAD1LZB3"/>
<dbReference type="InterPro" id="IPR027417">
    <property type="entry name" value="P-loop_NTPase"/>
</dbReference>
<evidence type="ECO:0000259" key="1">
    <source>
        <dbReference type="Pfam" id="PF26563"/>
    </source>
</evidence>
<accession>A0AAD1LZB3</accession>
<dbReference type="NCBIfam" id="TIGR03815">
    <property type="entry name" value="CpaE_hom_Actino"/>
    <property type="match status" value="1"/>
</dbReference>
<evidence type="ECO:0000313" key="3">
    <source>
        <dbReference type="Proteomes" id="UP000464624"/>
    </source>
</evidence>
<reference evidence="2 3" key="1">
    <citation type="submission" date="2019-12" db="EMBL/GenBank/DDBJ databases">
        <title>Complete genome sequence of Mycolicibacterium xenopi str. JCM15661T.</title>
        <authorList>
            <person name="Yoshida M."/>
            <person name="Fukano H."/>
            <person name="Asakura T."/>
            <person name="Hoshino Y."/>
        </authorList>
    </citation>
    <scope>NUCLEOTIDE SEQUENCE [LARGE SCALE GENOMIC DNA]</scope>
    <source>
        <strain evidence="2 3">JCM 15661T</strain>
    </source>
</reference>
<evidence type="ECO:0000313" key="2">
    <source>
        <dbReference type="EMBL" id="BBU20632.1"/>
    </source>
</evidence>
<protein>
    <recommendedName>
        <fullName evidence="1">Rv3660c-like CheY-like N-terminal domain-containing protein</fullName>
    </recommendedName>
</protein>
<organism evidence="2 3">
    <name type="scientific">Mycobacterium xenopi</name>
    <dbReference type="NCBI Taxonomy" id="1789"/>
    <lineage>
        <taxon>Bacteria</taxon>
        <taxon>Bacillati</taxon>
        <taxon>Actinomycetota</taxon>
        <taxon>Actinomycetes</taxon>
        <taxon>Mycobacteriales</taxon>
        <taxon>Mycobacteriaceae</taxon>
        <taxon>Mycobacterium</taxon>
    </lineage>
</organism>
<dbReference type="Pfam" id="PF26563">
    <property type="entry name" value="Rv3660c_N"/>
    <property type="match status" value="1"/>
</dbReference>